<dbReference type="EMBL" id="VSIV01000225">
    <property type="protein sequence ID" value="TYB32980.1"/>
    <property type="molecule type" value="Genomic_DNA"/>
</dbReference>
<comment type="caution">
    <text evidence="1">The sequence shown here is derived from an EMBL/GenBank/DDBJ whole genome shotgun (WGS) entry which is preliminary data.</text>
</comment>
<dbReference type="Proteomes" id="UP000323337">
    <property type="component" value="Unassembled WGS sequence"/>
</dbReference>
<dbReference type="AlphaFoldDB" id="A0A5D0MNE5"/>
<name>A0A5D0MNE5_FLESI</name>
<gene>
    <name evidence="1" type="ORF">FXF49_08670</name>
</gene>
<evidence type="ECO:0000313" key="2">
    <source>
        <dbReference type="Proteomes" id="UP000323337"/>
    </source>
</evidence>
<proteinExistence type="predicted"/>
<reference evidence="1 2" key="1">
    <citation type="submission" date="2019-08" db="EMBL/GenBank/DDBJ databases">
        <title>Genomic characterization of a novel candidate phylum (ARYD3) from a high temperature, high salinity tertiary oil reservoir in north central Oklahoma, USA.</title>
        <authorList>
            <person name="Youssef N.H."/>
            <person name="Yadav A."/>
            <person name="Elshahed M.S."/>
        </authorList>
    </citation>
    <scope>NUCLEOTIDE SEQUENCE [LARGE SCALE GENOMIC DNA]</scope>
    <source>
        <strain evidence="1">ARYD1</strain>
    </source>
</reference>
<sequence length="82" mass="9495">MLAEKLKESLQYSQDNLDFPDFLAREIEIIMKEPKLMESKKELIESLIFQVSDYDPYAEAGCCKDATSPEDIKKTINSILYK</sequence>
<organism evidence="1 2">
    <name type="scientific">Flexistipes sinusarabici</name>
    <dbReference type="NCBI Taxonomy" id="2352"/>
    <lineage>
        <taxon>Bacteria</taxon>
        <taxon>Pseudomonadati</taxon>
        <taxon>Deferribacterota</taxon>
        <taxon>Deferribacteres</taxon>
        <taxon>Deferribacterales</taxon>
        <taxon>Flexistipitaceae</taxon>
        <taxon>Flexistipes</taxon>
    </lineage>
</organism>
<dbReference type="NCBIfam" id="NF045727">
    <property type="entry name" value="GSU3529_fam"/>
    <property type="match status" value="1"/>
</dbReference>
<protein>
    <submittedName>
        <fullName evidence="1">Uncharacterized protein</fullName>
    </submittedName>
</protein>
<evidence type="ECO:0000313" key="1">
    <source>
        <dbReference type="EMBL" id="TYB32980.1"/>
    </source>
</evidence>
<dbReference type="RefSeq" id="WP_303701508.1">
    <property type="nucleotide sequence ID" value="NZ_VSIV01000225.1"/>
</dbReference>
<accession>A0A5D0MNE5</accession>